<feature type="compositionally biased region" description="Polar residues" evidence="6">
    <location>
        <begin position="262"/>
        <end position="277"/>
    </location>
</feature>
<dbReference type="GO" id="GO:0005634">
    <property type="term" value="C:nucleus"/>
    <property type="evidence" value="ECO:0007669"/>
    <property type="project" value="UniProtKB-SubCell"/>
</dbReference>
<accession>A0AA40I806</accession>
<evidence type="ECO:0000259" key="7">
    <source>
        <dbReference type="PROSITE" id="PS50804"/>
    </source>
</evidence>
<dbReference type="SMART" id="SM00431">
    <property type="entry name" value="SCAN"/>
    <property type="match status" value="1"/>
</dbReference>
<dbReference type="CDD" id="cd07936">
    <property type="entry name" value="SCAN"/>
    <property type="match status" value="1"/>
</dbReference>
<dbReference type="SMART" id="SM00349">
    <property type="entry name" value="KRAB"/>
    <property type="match status" value="1"/>
</dbReference>
<protein>
    <recommendedName>
        <fullName evidence="11">Zinc finger protein 263</fullName>
    </recommendedName>
</protein>
<comment type="subcellular location">
    <subcellularLocation>
        <location evidence="5">Nucleus</location>
    </subcellularLocation>
</comment>
<keyword evidence="1" id="KW-0805">Transcription regulation</keyword>
<evidence type="ECO:0000256" key="4">
    <source>
        <dbReference type="ARBA" id="ARBA00023242"/>
    </source>
</evidence>
<evidence type="ECO:0000256" key="1">
    <source>
        <dbReference type="ARBA" id="ARBA00023015"/>
    </source>
</evidence>
<evidence type="ECO:0000256" key="2">
    <source>
        <dbReference type="ARBA" id="ARBA00023125"/>
    </source>
</evidence>
<feature type="region of interest" description="Disordered" evidence="6">
    <location>
        <begin position="296"/>
        <end position="317"/>
    </location>
</feature>
<feature type="domain" description="KRAB" evidence="8">
    <location>
        <begin position="232"/>
        <end position="304"/>
    </location>
</feature>
<gene>
    <name evidence="9" type="ORF">QTO34_013455</name>
</gene>
<keyword evidence="4 5" id="KW-0539">Nucleus</keyword>
<dbReference type="InterPro" id="IPR050916">
    <property type="entry name" value="SCAN-C2H2_zinc_finger"/>
</dbReference>
<proteinExistence type="predicted"/>
<dbReference type="PANTHER" id="PTHR45935">
    <property type="entry name" value="PROTEIN ZBED8-RELATED"/>
    <property type="match status" value="1"/>
</dbReference>
<dbReference type="InterPro" id="IPR038269">
    <property type="entry name" value="SCAN_sf"/>
</dbReference>
<feature type="domain" description="SCAN box" evidence="7">
    <location>
        <begin position="41"/>
        <end position="123"/>
    </location>
</feature>
<organism evidence="9 10">
    <name type="scientific">Cnephaeus nilssonii</name>
    <name type="common">Northern bat</name>
    <name type="synonym">Eptesicus nilssonii</name>
    <dbReference type="NCBI Taxonomy" id="3371016"/>
    <lineage>
        <taxon>Eukaryota</taxon>
        <taxon>Metazoa</taxon>
        <taxon>Chordata</taxon>
        <taxon>Craniata</taxon>
        <taxon>Vertebrata</taxon>
        <taxon>Euteleostomi</taxon>
        <taxon>Mammalia</taxon>
        <taxon>Eutheria</taxon>
        <taxon>Laurasiatheria</taxon>
        <taxon>Chiroptera</taxon>
        <taxon>Yangochiroptera</taxon>
        <taxon>Vespertilionidae</taxon>
        <taxon>Cnephaeus</taxon>
    </lineage>
</organism>
<evidence type="ECO:0008006" key="11">
    <source>
        <dbReference type="Google" id="ProtNLM"/>
    </source>
</evidence>
<dbReference type="InterPro" id="IPR036051">
    <property type="entry name" value="KRAB_dom_sf"/>
</dbReference>
<evidence type="ECO:0000313" key="9">
    <source>
        <dbReference type="EMBL" id="KAK1344754.1"/>
    </source>
</evidence>
<dbReference type="AlphaFoldDB" id="A0AA40I806"/>
<dbReference type="InterPro" id="IPR001909">
    <property type="entry name" value="KRAB"/>
</dbReference>
<evidence type="ECO:0000259" key="8">
    <source>
        <dbReference type="PROSITE" id="PS50805"/>
    </source>
</evidence>
<dbReference type="SUPFAM" id="SSF109640">
    <property type="entry name" value="KRAB domain (Kruppel-associated box)"/>
    <property type="match status" value="1"/>
</dbReference>
<feature type="region of interest" description="Disordered" evidence="6">
    <location>
        <begin position="245"/>
        <end position="277"/>
    </location>
</feature>
<evidence type="ECO:0000256" key="3">
    <source>
        <dbReference type="ARBA" id="ARBA00023163"/>
    </source>
</evidence>
<keyword evidence="2" id="KW-0238">DNA-binding</keyword>
<keyword evidence="3" id="KW-0804">Transcription</keyword>
<dbReference type="GO" id="GO:0003677">
    <property type="term" value="F:DNA binding"/>
    <property type="evidence" value="ECO:0007669"/>
    <property type="project" value="UniProtKB-KW"/>
</dbReference>
<dbReference type="FunFam" id="1.10.4020.10:FF:000001">
    <property type="entry name" value="zinc finger protein 263 isoform X1"/>
    <property type="match status" value="1"/>
</dbReference>
<feature type="compositionally biased region" description="Basic and acidic residues" evidence="6">
    <location>
        <begin position="245"/>
        <end position="261"/>
    </location>
</feature>
<dbReference type="Pfam" id="PF02023">
    <property type="entry name" value="SCAN"/>
    <property type="match status" value="1"/>
</dbReference>
<feature type="compositionally biased region" description="Basic and acidic residues" evidence="6">
    <location>
        <begin position="179"/>
        <end position="191"/>
    </location>
</feature>
<dbReference type="Gene3D" id="1.10.4020.10">
    <property type="entry name" value="DNA breaking-rejoining enzymes"/>
    <property type="match status" value="1"/>
</dbReference>
<evidence type="ECO:0000256" key="5">
    <source>
        <dbReference type="PROSITE-ProRule" id="PRU00187"/>
    </source>
</evidence>
<evidence type="ECO:0000256" key="6">
    <source>
        <dbReference type="SAM" id="MobiDB-lite"/>
    </source>
</evidence>
<comment type="caution">
    <text evidence="9">The sequence shown here is derived from an EMBL/GenBank/DDBJ whole genome shotgun (WGS) entry which is preliminary data.</text>
</comment>
<dbReference type="InterPro" id="IPR003309">
    <property type="entry name" value="SCAN_dom"/>
</dbReference>
<evidence type="ECO:0000313" key="10">
    <source>
        <dbReference type="Proteomes" id="UP001177744"/>
    </source>
</evidence>
<dbReference type="PANTHER" id="PTHR45935:SF2">
    <property type="entry name" value="KRAB-A DOMAIN-CONTAINING PROTEIN 2"/>
    <property type="match status" value="1"/>
</dbReference>
<keyword evidence="10" id="KW-1185">Reference proteome</keyword>
<dbReference type="SUPFAM" id="SSF47353">
    <property type="entry name" value="Retrovirus capsid dimerization domain-like"/>
    <property type="match status" value="1"/>
</dbReference>
<dbReference type="EMBL" id="JAULJE010000003">
    <property type="protein sequence ID" value="KAK1344754.1"/>
    <property type="molecule type" value="Genomic_DNA"/>
</dbReference>
<dbReference type="Proteomes" id="UP001177744">
    <property type="component" value="Unassembled WGS sequence"/>
</dbReference>
<dbReference type="PROSITE" id="PS50805">
    <property type="entry name" value="KRAB"/>
    <property type="match status" value="1"/>
</dbReference>
<dbReference type="CDD" id="cd07765">
    <property type="entry name" value="KRAB_A-box"/>
    <property type="match status" value="1"/>
</dbReference>
<dbReference type="Pfam" id="PF01352">
    <property type="entry name" value="KRAB"/>
    <property type="match status" value="1"/>
</dbReference>
<dbReference type="PROSITE" id="PS50804">
    <property type="entry name" value="SCAN_BOX"/>
    <property type="match status" value="1"/>
</dbReference>
<name>A0AA40I806_CNENI</name>
<sequence>MASGPGSQDREGLLIVKLEEDCAWSQELLPPDPGPSPEASHLLFRRFRFQEAAGPREALSRLQELCHGWLRPEMRTKEQILELLVLEQFLIILPQEIQSRVQELHPESGEEAVTLVEDMQRELGKLRQQVTNHGRGTEVLLEEPLSLETARKSPSFKLEPMETERSPGPRLQELLGPSPKRDPQAVKERGEEQLSGIICSLAFSLSSRRKHGRQDDWAPGAKGDLVLFQLPESLEDVAMYISQEEWGHQDPSKRALSRDTVQESYENVDSLESQVPNQEALSIQVEQGRKPWDPSVQICKEGLSPRNPAPVYSSKSI</sequence>
<reference evidence="9" key="1">
    <citation type="submission" date="2023-06" db="EMBL/GenBank/DDBJ databases">
        <title>Reference genome for the Northern bat (Eptesicus nilssonii), a most northern bat species.</title>
        <authorList>
            <person name="Laine V.N."/>
            <person name="Pulliainen A.T."/>
            <person name="Lilley T.M."/>
        </authorList>
    </citation>
    <scope>NUCLEOTIDE SEQUENCE</scope>
    <source>
        <strain evidence="9">BLF_Eptnil</strain>
        <tissue evidence="9">Kidney</tissue>
    </source>
</reference>
<dbReference type="Gene3D" id="6.10.140.140">
    <property type="match status" value="1"/>
</dbReference>
<feature type="region of interest" description="Disordered" evidence="6">
    <location>
        <begin position="151"/>
        <end position="191"/>
    </location>
</feature>
<dbReference type="GO" id="GO:0006355">
    <property type="term" value="P:regulation of DNA-templated transcription"/>
    <property type="evidence" value="ECO:0007669"/>
    <property type="project" value="InterPro"/>
</dbReference>